<keyword evidence="4" id="KW-0378">Hydrolase</keyword>
<keyword evidence="2" id="KW-0479">Metal-binding</keyword>
<gene>
    <name evidence="8" type="ORF">K7432_008841</name>
</gene>
<evidence type="ECO:0000259" key="7">
    <source>
        <dbReference type="PROSITE" id="PS51677"/>
    </source>
</evidence>
<proteinExistence type="predicted"/>
<feature type="signal peptide" evidence="6">
    <location>
        <begin position="1"/>
        <end position="20"/>
    </location>
</feature>
<evidence type="ECO:0000313" key="8">
    <source>
        <dbReference type="EMBL" id="KAK9709728.1"/>
    </source>
</evidence>
<sequence length="326" mass="35041">MLQSFLKYTLLATAASFVTAQDSGAGFIFQCDKPGVFALTFDDGPSEYTGALLATLKEKQVKATFFSVGTQAAKAGISKYLKQAYDEGHQIASHTNTHADLNKLSASQIKDEMLLTEKAIQGATGLVPAVMRPPYGNCNANCQGVMKEMGYLVVQWNVDSNDWKFMDMPEKWADLITNILNPVDKSNPQVQSFISLQHDIHKFSVERTATIIDGIKAKNYKFETVNECLGNRFPMYKNQANPQVNQTVTSSVVSTTQSATSTSVALSTSTLASSTTASVASPSTPVENKVNIADTQSGKPDSGSSVTIPALGMGLITIAMAIQNLI</sequence>
<evidence type="ECO:0000256" key="5">
    <source>
        <dbReference type="ARBA" id="ARBA00023277"/>
    </source>
</evidence>
<feature type="domain" description="NodB homology" evidence="7">
    <location>
        <begin position="35"/>
        <end position="223"/>
    </location>
</feature>
<evidence type="ECO:0000256" key="6">
    <source>
        <dbReference type="SAM" id="SignalP"/>
    </source>
</evidence>
<dbReference type="Proteomes" id="UP001479436">
    <property type="component" value="Unassembled WGS sequence"/>
</dbReference>
<dbReference type="PANTHER" id="PTHR46471:SF2">
    <property type="entry name" value="CHITIN DEACETYLASE-RELATED"/>
    <property type="match status" value="1"/>
</dbReference>
<keyword evidence="9" id="KW-1185">Reference proteome</keyword>
<dbReference type="PROSITE" id="PS51677">
    <property type="entry name" value="NODB"/>
    <property type="match status" value="1"/>
</dbReference>
<dbReference type="EMBL" id="JASJQH010007388">
    <property type="protein sequence ID" value="KAK9709728.1"/>
    <property type="molecule type" value="Genomic_DNA"/>
</dbReference>
<comment type="caution">
    <text evidence="8">The sequence shown here is derived from an EMBL/GenBank/DDBJ whole genome shotgun (WGS) entry which is preliminary data.</text>
</comment>
<accession>A0ABR2VY04</accession>
<evidence type="ECO:0000256" key="3">
    <source>
        <dbReference type="ARBA" id="ARBA00022729"/>
    </source>
</evidence>
<comment type="cofactor">
    <cofactor evidence="1">
        <name>Co(2+)</name>
        <dbReference type="ChEBI" id="CHEBI:48828"/>
    </cofactor>
</comment>
<dbReference type="Gene3D" id="3.20.20.370">
    <property type="entry name" value="Glycoside hydrolase/deacetylase"/>
    <property type="match status" value="1"/>
</dbReference>
<dbReference type="InterPro" id="IPR002509">
    <property type="entry name" value="NODB_dom"/>
</dbReference>
<organism evidence="8 9">
    <name type="scientific">Basidiobolus ranarum</name>
    <dbReference type="NCBI Taxonomy" id="34480"/>
    <lineage>
        <taxon>Eukaryota</taxon>
        <taxon>Fungi</taxon>
        <taxon>Fungi incertae sedis</taxon>
        <taxon>Zoopagomycota</taxon>
        <taxon>Entomophthoromycotina</taxon>
        <taxon>Basidiobolomycetes</taxon>
        <taxon>Basidiobolales</taxon>
        <taxon>Basidiobolaceae</taxon>
        <taxon>Basidiobolus</taxon>
    </lineage>
</organism>
<name>A0ABR2VY04_9FUNG</name>
<reference evidence="8 9" key="1">
    <citation type="submission" date="2023-04" db="EMBL/GenBank/DDBJ databases">
        <title>Genome of Basidiobolus ranarum AG-B5.</title>
        <authorList>
            <person name="Stajich J.E."/>
            <person name="Carter-House D."/>
            <person name="Gryganskyi A."/>
        </authorList>
    </citation>
    <scope>NUCLEOTIDE SEQUENCE [LARGE SCALE GENOMIC DNA]</scope>
    <source>
        <strain evidence="8 9">AG-B5</strain>
    </source>
</reference>
<dbReference type="InterPro" id="IPR011330">
    <property type="entry name" value="Glyco_hydro/deAcase_b/a-brl"/>
</dbReference>
<evidence type="ECO:0000256" key="4">
    <source>
        <dbReference type="ARBA" id="ARBA00022801"/>
    </source>
</evidence>
<evidence type="ECO:0000256" key="1">
    <source>
        <dbReference type="ARBA" id="ARBA00001941"/>
    </source>
</evidence>
<dbReference type="Pfam" id="PF01522">
    <property type="entry name" value="Polysacc_deac_1"/>
    <property type="match status" value="1"/>
</dbReference>
<feature type="chain" id="PRO_5046539733" description="NodB homology domain-containing protein" evidence="6">
    <location>
        <begin position="21"/>
        <end position="326"/>
    </location>
</feature>
<evidence type="ECO:0000313" key="9">
    <source>
        <dbReference type="Proteomes" id="UP001479436"/>
    </source>
</evidence>
<dbReference type="PANTHER" id="PTHR46471">
    <property type="entry name" value="CHITIN DEACETYLASE"/>
    <property type="match status" value="1"/>
</dbReference>
<protein>
    <recommendedName>
        <fullName evidence="7">NodB homology domain-containing protein</fullName>
    </recommendedName>
</protein>
<evidence type="ECO:0000256" key="2">
    <source>
        <dbReference type="ARBA" id="ARBA00022723"/>
    </source>
</evidence>
<dbReference type="SUPFAM" id="SSF88713">
    <property type="entry name" value="Glycoside hydrolase/deacetylase"/>
    <property type="match status" value="1"/>
</dbReference>
<keyword evidence="3 6" id="KW-0732">Signal</keyword>
<keyword evidence="5" id="KW-0119">Carbohydrate metabolism</keyword>